<evidence type="ECO:0000313" key="2">
    <source>
        <dbReference type="EMBL" id="KAH3875412.1"/>
    </source>
</evidence>
<name>A0A9D4MHG1_DREPO</name>
<proteinExistence type="predicted"/>
<dbReference type="EMBL" id="JAIWYP010000002">
    <property type="protein sequence ID" value="KAH3875412.1"/>
    <property type="molecule type" value="Genomic_DNA"/>
</dbReference>
<comment type="caution">
    <text evidence="2">The sequence shown here is derived from an EMBL/GenBank/DDBJ whole genome shotgun (WGS) entry which is preliminary data.</text>
</comment>
<gene>
    <name evidence="2" type="ORF">DPMN_038677</name>
</gene>
<keyword evidence="3" id="KW-1185">Reference proteome</keyword>
<dbReference type="AlphaFoldDB" id="A0A9D4MHG1"/>
<accession>A0A9D4MHG1</accession>
<reference evidence="2" key="1">
    <citation type="journal article" date="2019" name="bioRxiv">
        <title>The Genome of the Zebra Mussel, Dreissena polymorpha: A Resource for Invasive Species Research.</title>
        <authorList>
            <person name="McCartney M.A."/>
            <person name="Auch B."/>
            <person name="Kono T."/>
            <person name="Mallez S."/>
            <person name="Zhang Y."/>
            <person name="Obille A."/>
            <person name="Becker A."/>
            <person name="Abrahante J.E."/>
            <person name="Garbe J."/>
            <person name="Badalamenti J.P."/>
            <person name="Herman A."/>
            <person name="Mangelson H."/>
            <person name="Liachko I."/>
            <person name="Sullivan S."/>
            <person name="Sone E.D."/>
            <person name="Koren S."/>
            <person name="Silverstein K.A.T."/>
            <person name="Beckman K.B."/>
            <person name="Gohl D.M."/>
        </authorList>
    </citation>
    <scope>NUCLEOTIDE SEQUENCE</scope>
    <source>
        <strain evidence="2">Duluth1</strain>
        <tissue evidence="2">Whole animal</tissue>
    </source>
</reference>
<organism evidence="2 3">
    <name type="scientific">Dreissena polymorpha</name>
    <name type="common">Zebra mussel</name>
    <name type="synonym">Mytilus polymorpha</name>
    <dbReference type="NCBI Taxonomy" id="45954"/>
    <lineage>
        <taxon>Eukaryota</taxon>
        <taxon>Metazoa</taxon>
        <taxon>Spiralia</taxon>
        <taxon>Lophotrochozoa</taxon>
        <taxon>Mollusca</taxon>
        <taxon>Bivalvia</taxon>
        <taxon>Autobranchia</taxon>
        <taxon>Heteroconchia</taxon>
        <taxon>Euheterodonta</taxon>
        <taxon>Imparidentia</taxon>
        <taxon>Neoheterodontei</taxon>
        <taxon>Myida</taxon>
        <taxon>Dreissenoidea</taxon>
        <taxon>Dreissenidae</taxon>
        <taxon>Dreissena</taxon>
    </lineage>
</organism>
<protein>
    <recommendedName>
        <fullName evidence="4">TNFR-Cys domain-containing protein</fullName>
    </recommendedName>
</protein>
<feature type="signal peptide" evidence="1">
    <location>
        <begin position="1"/>
        <end position="19"/>
    </location>
</feature>
<dbReference type="Proteomes" id="UP000828390">
    <property type="component" value="Unassembled WGS sequence"/>
</dbReference>
<keyword evidence="1" id="KW-0732">Signal</keyword>
<evidence type="ECO:0000313" key="3">
    <source>
        <dbReference type="Proteomes" id="UP000828390"/>
    </source>
</evidence>
<feature type="chain" id="PRO_5039524282" description="TNFR-Cys domain-containing protein" evidence="1">
    <location>
        <begin position="20"/>
        <end position="164"/>
    </location>
</feature>
<evidence type="ECO:0000256" key="1">
    <source>
        <dbReference type="SAM" id="SignalP"/>
    </source>
</evidence>
<evidence type="ECO:0008006" key="4">
    <source>
        <dbReference type="Google" id="ProtNLM"/>
    </source>
</evidence>
<sequence>MFAVCFVSTFSVCPATTTGLYCNQTCPQNCLNGLCNRYTARCDACANDWWGANCASVCGNCKGDKCNQDTGACASGCDDGYYSLTCTTPCRYSGCQACDNLGECVSCKQGKYDTLCSLNCSDKCHGQRTDACTALGRMESVVKASAFLVTSDQHARSDAMATAV</sequence>
<reference evidence="2" key="2">
    <citation type="submission" date="2020-11" db="EMBL/GenBank/DDBJ databases">
        <authorList>
            <person name="McCartney M.A."/>
            <person name="Auch B."/>
            <person name="Kono T."/>
            <person name="Mallez S."/>
            <person name="Becker A."/>
            <person name="Gohl D.M."/>
            <person name="Silverstein K.A.T."/>
            <person name="Koren S."/>
            <person name="Bechman K.B."/>
            <person name="Herman A."/>
            <person name="Abrahante J.E."/>
            <person name="Garbe J."/>
        </authorList>
    </citation>
    <scope>NUCLEOTIDE SEQUENCE</scope>
    <source>
        <strain evidence="2">Duluth1</strain>
        <tissue evidence="2">Whole animal</tissue>
    </source>
</reference>